<comment type="catalytic activity">
    <reaction evidence="13 14">
        <text>L-aspartate + ATP = 4-phospho-L-aspartate + ADP</text>
        <dbReference type="Rhea" id="RHEA:23776"/>
        <dbReference type="ChEBI" id="CHEBI:29991"/>
        <dbReference type="ChEBI" id="CHEBI:30616"/>
        <dbReference type="ChEBI" id="CHEBI:57535"/>
        <dbReference type="ChEBI" id="CHEBI:456216"/>
        <dbReference type="EC" id="2.7.2.4"/>
    </reaction>
</comment>
<keyword evidence="10 14" id="KW-0418">Kinase</keyword>
<dbReference type="InterPro" id="IPR001048">
    <property type="entry name" value="Asp/Glu/Uridylate_kinase"/>
</dbReference>
<protein>
    <recommendedName>
        <fullName evidence="6 14">Aspartokinase</fullName>
        <ecNumber evidence="5 14">2.7.2.4</ecNumber>
    </recommendedName>
</protein>
<evidence type="ECO:0000256" key="1">
    <source>
        <dbReference type="ARBA" id="ARBA00004766"/>
    </source>
</evidence>
<proteinExistence type="inferred from homology"/>
<dbReference type="InterPro" id="IPR002912">
    <property type="entry name" value="ACT_dom"/>
</dbReference>
<dbReference type="KEGG" id="egn:BMF35_a0353"/>
<dbReference type="Proteomes" id="UP000053070">
    <property type="component" value="Unassembled WGS sequence"/>
</dbReference>
<evidence type="ECO:0000313" key="16">
    <source>
        <dbReference type="EMBL" id="KLE31317.1"/>
    </source>
</evidence>
<dbReference type="RefSeq" id="WP_047006669.1">
    <property type="nucleotide sequence ID" value="NZ_CP018097.1"/>
</dbReference>
<dbReference type="GO" id="GO:0009088">
    <property type="term" value="P:threonine biosynthetic process"/>
    <property type="evidence" value="ECO:0007669"/>
    <property type="project" value="UniProtKB-UniPathway"/>
</dbReference>
<comment type="pathway">
    <text evidence="1 15">Amino-acid biosynthesis; L-lysine biosynthesis via DAP pathway; (S)-tetrahydrodipicolinate from L-aspartate: step 1/4.</text>
</comment>
<dbReference type="SUPFAM" id="SSF55021">
    <property type="entry name" value="ACT-like"/>
    <property type="match status" value="2"/>
</dbReference>
<dbReference type="Pfam" id="PF00696">
    <property type="entry name" value="AA_kinase"/>
    <property type="match status" value="1"/>
</dbReference>
<dbReference type="PANTHER" id="PTHR21499:SF3">
    <property type="entry name" value="ASPARTOKINASE"/>
    <property type="match status" value="1"/>
</dbReference>
<comment type="pathway">
    <text evidence="3 15">Amino-acid biosynthesis; L-threonine biosynthesis; L-threonine from L-aspartate: step 1/5.</text>
</comment>
<dbReference type="PIRSF" id="PIRSF000726">
    <property type="entry name" value="Asp_kin"/>
    <property type="match status" value="1"/>
</dbReference>
<dbReference type="FunFam" id="3.40.1160.10:FF:000002">
    <property type="entry name" value="Aspartokinase"/>
    <property type="match status" value="1"/>
</dbReference>
<gene>
    <name evidence="16" type="ORF">AAW01_06785</name>
</gene>
<dbReference type="InterPro" id="IPR054352">
    <property type="entry name" value="ACT_Aspartokinase"/>
</dbReference>
<dbReference type="FunFam" id="3.30.2130.10:FF:000002">
    <property type="entry name" value="Aspartokinase"/>
    <property type="match status" value="1"/>
</dbReference>
<dbReference type="SUPFAM" id="SSF53633">
    <property type="entry name" value="Carbamate kinase-like"/>
    <property type="match status" value="1"/>
</dbReference>
<dbReference type="CDD" id="cd04913">
    <property type="entry name" value="ACT_AKii-LysC-BS-like_1"/>
    <property type="match status" value="1"/>
</dbReference>
<dbReference type="GO" id="GO:0009090">
    <property type="term" value="P:homoserine biosynthetic process"/>
    <property type="evidence" value="ECO:0007669"/>
    <property type="project" value="TreeGrafter"/>
</dbReference>
<dbReference type="UniPathway" id="UPA00050">
    <property type="reaction ID" value="UER00461"/>
</dbReference>
<evidence type="ECO:0000256" key="14">
    <source>
        <dbReference type="RuleBase" id="RU003448"/>
    </source>
</evidence>
<dbReference type="GO" id="GO:0009089">
    <property type="term" value="P:lysine biosynthetic process via diaminopimelate"/>
    <property type="evidence" value="ECO:0007669"/>
    <property type="project" value="UniProtKB-UniPathway"/>
</dbReference>
<keyword evidence="11" id="KW-0067">ATP-binding</keyword>
<dbReference type="AlphaFoldDB" id="A0A0G9MKV7"/>
<dbReference type="NCBIfam" id="TIGR00657">
    <property type="entry name" value="asp_kinases"/>
    <property type="match status" value="1"/>
</dbReference>
<keyword evidence="7 15" id="KW-0028">Amino-acid biosynthesis</keyword>
<dbReference type="Gene3D" id="3.30.2130.10">
    <property type="entry name" value="VC0802-like"/>
    <property type="match status" value="1"/>
</dbReference>
<evidence type="ECO:0000256" key="4">
    <source>
        <dbReference type="ARBA" id="ARBA00010122"/>
    </source>
</evidence>
<keyword evidence="8 14" id="KW-0808">Transferase</keyword>
<dbReference type="Pfam" id="PF01842">
    <property type="entry name" value="ACT"/>
    <property type="match status" value="1"/>
</dbReference>
<dbReference type="InterPro" id="IPR018042">
    <property type="entry name" value="Aspartate_kinase_CS"/>
</dbReference>
<evidence type="ECO:0000256" key="12">
    <source>
        <dbReference type="ARBA" id="ARBA00023154"/>
    </source>
</evidence>
<dbReference type="CDD" id="cd04923">
    <property type="entry name" value="ACT_AK-LysC-DapG-like_2"/>
    <property type="match status" value="1"/>
</dbReference>
<keyword evidence="12" id="KW-0457">Lysine biosynthesis</keyword>
<dbReference type="InterPro" id="IPR041740">
    <property type="entry name" value="AKii-LysC-BS"/>
</dbReference>
<reference evidence="16 17" key="1">
    <citation type="submission" date="2015-04" db="EMBL/GenBank/DDBJ databases">
        <title>The draft genome sequence of Erythrobacr gangjinensis K7-2.</title>
        <authorList>
            <person name="Zhuang L."/>
            <person name="Liu Y."/>
            <person name="Shao Z."/>
        </authorList>
    </citation>
    <scope>NUCLEOTIDE SEQUENCE [LARGE SCALE GENOMIC DNA]</scope>
    <source>
        <strain evidence="16 17">K7-2</strain>
    </source>
</reference>
<evidence type="ECO:0000256" key="13">
    <source>
        <dbReference type="ARBA" id="ARBA00047872"/>
    </source>
</evidence>
<keyword evidence="17" id="KW-1185">Reference proteome</keyword>
<dbReference type="NCBIfam" id="NF005154">
    <property type="entry name" value="PRK06635.1-2"/>
    <property type="match status" value="1"/>
</dbReference>
<dbReference type="GO" id="GO:0005524">
    <property type="term" value="F:ATP binding"/>
    <property type="evidence" value="ECO:0007669"/>
    <property type="project" value="UniProtKB-KW"/>
</dbReference>
<dbReference type="EC" id="2.7.2.4" evidence="5 14"/>
<name>A0A0G9MKV7_9SPHN</name>
<dbReference type="InterPro" id="IPR005260">
    <property type="entry name" value="Asp_kin_monofn"/>
</dbReference>
<dbReference type="Pfam" id="PF22468">
    <property type="entry name" value="ACT_9"/>
    <property type="match status" value="1"/>
</dbReference>
<dbReference type="UniPathway" id="UPA00034">
    <property type="reaction ID" value="UER00015"/>
</dbReference>
<dbReference type="PROSITE" id="PS51671">
    <property type="entry name" value="ACT"/>
    <property type="match status" value="1"/>
</dbReference>
<accession>A0A0G9MKV7</accession>
<keyword evidence="9" id="KW-0547">Nucleotide-binding</keyword>
<sequence>MARIVMKFGGTSVAGTERIRRVANIVRAQAAGGNEVAVVVSAMAGETDRLVNFCREANPLYDPAEYDVVVASGEQVTAGLLALTLQAMGCKARSWLGWQLPVKTFSAHANARVGEIHAERLADSMAEGEIAVIPGFQGVSDHQRITTMGRGGSDTSAVAVAAAVGADRCDIYTDVDGVYTTDPRIVARARKIKYVSYEEMLELASVGAKVLQTRSVSLAMKHNVRVQVLSSFVEEGSPPADTLPGTMIVSEDEMQDILETTDMERQTVTGIAHDKNEARVVLTRVQDKPGAVADIFAPLGDAGINVDMIIQNVGRDKGETDVTFTVPLNELARAQALLEDRKEALGFNRIITDSKVAKISVVGMGMKSHAGVAATMFRALAERGINVQAISTSEIKVSVLIDEDETELAVRVLHTAYGLDAEEGEAA</sequence>
<comment type="caution">
    <text evidence="16">The sequence shown here is derived from an EMBL/GenBank/DDBJ whole genome shotgun (WGS) entry which is preliminary data.</text>
</comment>
<comment type="similarity">
    <text evidence="4 14">Belongs to the aspartokinase family.</text>
</comment>
<dbReference type="NCBIfam" id="NF005155">
    <property type="entry name" value="PRK06635.1-4"/>
    <property type="match status" value="1"/>
</dbReference>
<evidence type="ECO:0000256" key="15">
    <source>
        <dbReference type="RuleBase" id="RU004249"/>
    </source>
</evidence>
<organism evidence="16 17">
    <name type="scientific">Aurantiacibacter gangjinensis</name>
    <dbReference type="NCBI Taxonomy" id="502682"/>
    <lineage>
        <taxon>Bacteria</taxon>
        <taxon>Pseudomonadati</taxon>
        <taxon>Pseudomonadota</taxon>
        <taxon>Alphaproteobacteria</taxon>
        <taxon>Sphingomonadales</taxon>
        <taxon>Erythrobacteraceae</taxon>
        <taxon>Aurantiacibacter</taxon>
    </lineage>
</organism>
<evidence type="ECO:0000256" key="8">
    <source>
        <dbReference type="ARBA" id="ARBA00022679"/>
    </source>
</evidence>
<dbReference type="PROSITE" id="PS00324">
    <property type="entry name" value="ASPARTOKINASE"/>
    <property type="match status" value="1"/>
</dbReference>
<dbReference type="Gene3D" id="3.40.1160.10">
    <property type="entry name" value="Acetylglutamate kinase-like"/>
    <property type="match status" value="1"/>
</dbReference>
<evidence type="ECO:0000256" key="2">
    <source>
        <dbReference type="ARBA" id="ARBA00004986"/>
    </source>
</evidence>
<dbReference type="STRING" id="502682.BMF35_a0353"/>
<comment type="pathway">
    <text evidence="2 15">Amino-acid biosynthesis; L-methionine biosynthesis via de novo pathway; L-homoserine from L-aspartate: step 1/3.</text>
</comment>
<dbReference type="CDD" id="cd04261">
    <property type="entry name" value="AAK_AKii-LysC-BS"/>
    <property type="match status" value="1"/>
</dbReference>
<evidence type="ECO:0000256" key="5">
    <source>
        <dbReference type="ARBA" id="ARBA00013059"/>
    </source>
</evidence>
<evidence type="ECO:0000256" key="7">
    <source>
        <dbReference type="ARBA" id="ARBA00022605"/>
    </source>
</evidence>
<evidence type="ECO:0000256" key="3">
    <source>
        <dbReference type="ARBA" id="ARBA00005139"/>
    </source>
</evidence>
<dbReference type="InterPro" id="IPR036393">
    <property type="entry name" value="AceGlu_kinase-like_sf"/>
</dbReference>
<dbReference type="GO" id="GO:0005829">
    <property type="term" value="C:cytosol"/>
    <property type="evidence" value="ECO:0007669"/>
    <property type="project" value="TreeGrafter"/>
</dbReference>
<dbReference type="InterPro" id="IPR045865">
    <property type="entry name" value="ACT-like_dom_sf"/>
</dbReference>
<dbReference type="OrthoDB" id="9799110at2"/>
<evidence type="ECO:0000256" key="9">
    <source>
        <dbReference type="ARBA" id="ARBA00022741"/>
    </source>
</evidence>
<dbReference type="InterPro" id="IPR001341">
    <property type="entry name" value="Asp_kinase"/>
</dbReference>
<dbReference type="PATRIC" id="fig|502682.8.peg.1382"/>
<evidence type="ECO:0000313" key="17">
    <source>
        <dbReference type="Proteomes" id="UP000053070"/>
    </source>
</evidence>
<dbReference type="GO" id="GO:0004072">
    <property type="term" value="F:aspartate kinase activity"/>
    <property type="evidence" value="ECO:0007669"/>
    <property type="project" value="UniProtKB-EC"/>
</dbReference>
<evidence type="ECO:0000256" key="10">
    <source>
        <dbReference type="ARBA" id="ARBA00022777"/>
    </source>
</evidence>
<evidence type="ECO:0000256" key="6">
    <source>
        <dbReference type="ARBA" id="ARBA00016273"/>
    </source>
</evidence>
<dbReference type="EMBL" id="LBHC01000002">
    <property type="protein sequence ID" value="KLE31317.1"/>
    <property type="molecule type" value="Genomic_DNA"/>
</dbReference>
<evidence type="ECO:0000256" key="11">
    <source>
        <dbReference type="ARBA" id="ARBA00022840"/>
    </source>
</evidence>
<dbReference type="UniPathway" id="UPA00051">
    <property type="reaction ID" value="UER00462"/>
</dbReference>
<dbReference type="PANTHER" id="PTHR21499">
    <property type="entry name" value="ASPARTATE KINASE"/>
    <property type="match status" value="1"/>
</dbReference>